<dbReference type="PANTHER" id="PTHR42823:SF3">
    <property type="entry name" value="ATP SYNTHASE SUBUNIT A, CHLOROPLASTIC"/>
    <property type="match status" value="1"/>
</dbReference>
<feature type="transmembrane region" description="Helical" evidence="11">
    <location>
        <begin position="205"/>
        <end position="227"/>
    </location>
</feature>
<dbReference type="SUPFAM" id="SSF81336">
    <property type="entry name" value="F1F0 ATP synthase subunit A"/>
    <property type="match status" value="1"/>
</dbReference>
<dbReference type="PRINTS" id="PR00123">
    <property type="entry name" value="ATPASEA"/>
</dbReference>
<dbReference type="AlphaFoldDB" id="A0A2G3E1J0"/>
<evidence type="ECO:0000256" key="4">
    <source>
        <dbReference type="ARBA" id="ARBA00022547"/>
    </source>
</evidence>
<keyword evidence="5 11" id="KW-0812">Transmembrane</keyword>
<evidence type="ECO:0000313" key="14">
    <source>
        <dbReference type="Proteomes" id="UP000224563"/>
    </source>
</evidence>
<keyword evidence="11" id="KW-1003">Cell membrane</keyword>
<dbReference type="NCBIfam" id="NF004486">
    <property type="entry name" value="PRK05815.3-4"/>
    <property type="match status" value="1"/>
</dbReference>
<dbReference type="PANTHER" id="PTHR42823">
    <property type="entry name" value="ATP SYNTHASE SUBUNIT A, CHLOROPLASTIC"/>
    <property type="match status" value="1"/>
</dbReference>
<comment type="caution">
    <text evidence="13">The sequence shown here is derived from an EMBL/GenBank/DDBJ whole genome shotgun (WGS) entry which is preliminary data.</text>
</comment>
<comment type="similarity">
    <text evidence="2 11 12">Belongs to the ATPase A chain family.</text>
</comment>
<comment type="subcellular location">
    <subcellularLocation>
        <location evidence="11 12">Cell membrane</location>
        <topology evidence="11 12">Multi-pass membrane protein</topology>
    </subcellularLocation>
    <subcellularLocation>
        <location evidence="1">Membrane</location>
        <topology evidence="1">Multi-pass membrane protein</topology>
    </subcellularLocation>
</comment>
<dbReference type="InterPro" id="IPR045082">
    <property type="entry name" value="ATP_syn_F0_a_bact/chloroplast"/>
</dbReference>
<evidence type="ECO:0000256" key="12">
    <source>
        <dbReference type="RuleBase" id="RU000483"/>
    </source>
</evidence>
<evidence type="ECO:0000256" key="8">
    <source>
        <dbReference type="ARBA" id="ARBA00023065"/>
    </source>
</evidence>
<dbReference type="InterPro" id="IPR000568">
    <property type="entry name" value="ATP_synth_F0_asu"/>
</dbReference>
<organism evidence="13 14">
    <name type="scientific">Agathobacter ruminis</name>
    <dbReference type="NCBI Taxonomy" id="1712665"/>
    <lineage>
        <taxon>Bacteria</taxon>
        <taxon>Bacillati</taxon>
        <taxon>Bacillota</taxon>
        <taxon>Clostridia</taxon>
        <taxon>Lachnospirales</taxon>
        <taxon>Lachnospiraceae</taxon>
        <taxon>Agathobacter</taxon>
    </lineage>
</organism>
<evidence type="ECO:0000313" key="13">
    <source>
        <dbReference type="EMBL" id="PHU37099.1"/>
    </source>
</evidence>
<evidence type="ECO:0000256" key="1">
    <source>
        <dbReference type="ARBA" id="ARBA00004141"/>
    </source>
</evidence>
<keyword evidence="4 11" id="KW-0138">CF(0)</keyword>
<feature type="transmembrane region" description="Helical" evidence="11">
    <location>
        <begin position="91"/>
        <end position="114"/>
    </location>
</feature>
<evidence type="ECO:0000256" key="2">
    <source>
        <dbReference type="ARBA" id="ARBA00006810"/>
    </source>
</evidence>
<sequence>MFSLSSSLATELVEELNCETVFTIPVFGGIPVYESVVVTWIVMAVLILAAFILTRNLKTRNISKRQAVAELIYTKLTGMVENMLGEEGRRYTTYLVVVLLYIGLSNIIGLFGFKSPTKDLNVTAALAVMSILLVEFAGIYQKGIKKWLKSFTQPIAIVTPFNILDVFTRPLSLCMRLFGNVLGAFVIMELLKIVVPAVVPAVFCLYFDLFDGLLQAYVFVFLTSLYIKEAVE</sequence>
<dbReference type="Gene3D" id="1.20.120.220">
    <property type="entry name" value="ATP synthase, F0 complex, subunit A"/>
    <property type="match status" value="1"/>
</dbReference>
<dbReference type="GO" id="GO:0005886">
    <property type="term" value="C:plasma membrane"/>
    <property type="evidence" value="ECO:0007669"/>
    <property type="project" value="UniProtKB-SubCell"/>
</dbReference>
<dbReference type="HAMAP" id="MF_01393">
    <property type="entry name" value="ATP_synth_a_bact"/>
    <property type="match status" value="1"/>
</dbReference>
<keyword evidence="14" id="KW-1185">Reference proteome</keyword>
<keyword evidence="6 11" id="KW-0375">Hydrogen ion transport</keyword>
<accession>A0A2G3E1J0</accession>
<reference evidence="13 14" key="2">
    <citation type="submission" date="2017-10" db="EMBL/GenBank/DDBJ databases">
        <authorList>
            <person name="Banno H."/>
            <person name="Chua N.-H."/>
        </authorList>
    </citation>
    <scope>NUCLEOTIDE SEQUENCE [LARGE SCALE GENOMIC DNA]</scope>
    <source>
        <strain evidence="13 14">JK623</strain>
    </source>
</reference>
<feature type="transmembrane region" description="Helical" evidence="11">
    <location>
        <begin position="177"/>
        <end position="199"/>
    </location>
</feature>
<keyword evidence="10 11" id="KW-0066">ATP synthesis</keyword>
<evidence type="ECO:0000256" key="6">
    <source>
        <dbReference type="ARBA" id="ARBA00022781"/>
    </source>
</evidence>
<dbReference type="NCBIfam" id="TIGR01131">
    <property type="entry name" value="ATP_synt_6_or_A"/>
    <property type="match status" value="1"/>
</dbReference>
<feature type="transmembrane region" description="Helical" evidence="11">
    <location>
        <begin position="37"/>
        <end position="57"/>
    </location>
</feature>
<evidence type="ECO:0000256" key="5">
    <source>
        <dbReference type="ARBA" id="ARBA00022692"/>
    </source>
</evidence>
<evidence type="ECO:0000256" key="11">
    <source>
        <dbReference type="HAMAP-Rule" id="MF_01393"/>
    </source>
</evidence>
<dbReference type="GO" id="GO:0045259">
    <property type="term" value="C:proton-transporting ATP synthase complex"/>
    <property type="evidence" value="ECO:0007669"/>
    <property type="project" value="UniProtKB-KW"/>
</dbReference>
<dbReference type="CDD" id="cd00310">
    <property type="entry name" value="ATP-synt_Fo_a_6"/>
    <property type="match status" value="1"/>
</dbReference>
<dbReference type="Pfam" id="PF00119">
    <property type="entry name" value="ATP-synt_A"/>
    <property type="match status" value="1"/>
</dbReference>
<dbReference type="GO" id="GO:0046933">
    <property type="term" value="F:proton-transporting ATP synthase activity, rotational mechanism"/>
    <property type="evidence" value="ECO:0007669"/>
    <property type="project" value="UniProtKB-UniRule"/>
</dbReference>
<name>A0A2G3E1J0_9FIRM</name>
<dbReference type="InterPro" id="IPR035908">
    <property type="entry name" value="F0_ATP_A_sf"/>
</dbReference>
<evidence type="ECO:0000256" key="10">
    <source>
        <dbReference type="ARBA" id="ARBA00023310"/>
    </source>
</evidence>
<evidence type="ECO:0000256" key="9">
    <source>
        <dbReference type="ARBA" id="ARBA00023136"/>
    </source>
</evidence>
<keyword evidence="3 11" id="KW-0813">Transport</keyword>
<gene>
    <name evidence="11" type="primary">atpB</name>
    <name evidence="13" type="ORF">CSX02_09725</name>
</gene>
<evidence type="ECO:0000256" key="3">
    <source>
        <dbReference type="ARBA" id="ARBA00022448"/>
    </source>
</evidence>
<keyword evidence="7 11" id="KW-1133">Transmembrane helix</keyword>
<dbReference type="EMBL" id="PDYG01000077">
    <property type="protein sequence ID" value="PHU37099.1"/>
    <property type="molecule type" value="Genomic_DNA"/>
</dbReference>
<protein>
    <recommendedName>
        <fullName evidence="11 12">ATP synthase subunit a</fullName>
    </recommendedName>
    <alternativeName>
        <fullName evidence="11">ATP synthase F0 sector subunit a</fullName>
    </alternativeName>
    <alternativeName>
        <fullName evidence="11">F-ATPase subunit 6</fullName>
    </alternativeName>
</protein>
<dbReference type="GO" id="GO:0042777">
    <property type="term" value="P:proton motive force-driven plasma membrane ATP synthesis"/>
    <property type="evidence" value="ECO:0007669"/>
    <property type="project" value="TreeGrafter"/>
</dbReference>
<feature type="transmembrane region" description="Helical" evidence="11">
    <location>
        <begin position="120"/>
        <end position="140"/>
    </location>
</feature>
<reference evidence="13 14" key="1">
    <citation type="submission" date="2017-10" db="EMBL/GenBank/DDBJ databases">
        <title>Resolving the taxonomy of Roseburia spp., Eubacterium rectale and Agathobacter spp. through phylogenomic analysis.</title>
        <authorList>
            <person name="Sheridan P.O."/>
            <person name="Walker A.W."/>
            <person name="Duncan S.H."/>
            <person name="Scott K.P."/>
            <person name="Toole P.W.O."/>
            <person name="Luis P."/>
            <person name="Flint H.J."/>
        </authorList>
    </citation>
    <scope>NUCLEOTIDE SEQUENCE [LARGE SCALE GENOMIC DNA]</scope>
    <source>
        <strain evidence="13 14">JK623</strain>
    </source>
</reference>
<keyword evidence="9 11" id="KW-0472">Membrane</keyword>
<dbReference type="Proteomes" id="UP000224563">
    <property type="component" value="Unassembled WGS sequence"/>
</dbReference>
<evidence type="ECO:0000256" key="7">
    <source>
        <dbReference type="ARBA" id="ARBA00022989"/>
    </source>
</evidence>
<comment type="function">
    <text evidence="11 12">Key component of the proton channel; it plays a direct role in the translocation of protons across the membrane.</text>
</comment>
<proteinExistence type="inferred from homology"/>
<keyword evidence="8 11" id="KW-0406">Ion transport</keyword>